<name>A0A1Q9LKL5_9PSEU</name>
<dbReference type="EMBL" id="MKQR01000016">
    <property type="protein sequence ID" value="OLR92597.1"/>
    <property type="molecule type" value="Genomic_DNA"/>
</dbReference>
<sequence length="318" mass="34458">MGGFQEQCEALLMHLAETDFADRDVTGFLDGLGVATPGQHDMVDYLAKSGLVENIRSLGAADCRLTGEGRAAADALIRQRPVRRVAELQARMLRWVDQDDDVADWSGFCASDQVVCLGHRFTARDVEHQAEFLYDAGLIRAVPSWGVAKGTLRPELTANGRDCLLHGGDVAAYLGTRGQTTTTTYNNTTSRDTHIGTVNNSQLAVNSSHFSQTQNNEVAPGYEDLAAAVRRLLTQLPAHAELTDEAREEIQEAAEETLETITAADPKPRKVRRMVDGIVGALSRAATALGQQALEGAGVATHQWTEEHTQLLLNALPM</sequence>
<gene>
    <name evidence="1" type="ORF">BJP25_21340</name>
</gene>
<dbReference type="OrthoDB" id="3672884at2"/>
<keyword evidence="2" id="KW-1185">Reference proteome</keyword>
<dbReference type="RefSeq" id="WP_075975739.1">
    <property type="nucleotide sequence ID" value="NZ_MKQR01000016.1"/>
</dbReference>
<dbReference type="Proteomes" id="UP000186040">
    <property type="component" value="Unassembled WGS sequence"/>
</dbReference>
<dbReference type="AlphaFoldDB" id="A0A1Q9LKL5"/>
<proteinExistence type="predicted"/>
<evidence type="ECO:0000313" key="1">
    <source>
        <dbReference type="EMBL" id="OLR92597.1"/>
    </source>
</evidence>
<accession>A0A1Q9LKL5</accession>
<comment type="caution">
    <text evidence="1">The sequence shown here is derived from an EMBL/GenBank/DDBJ whole genome shotgun (WGS) entry which is preliminary data.</text>
</comment>
<reference evidence="1 2" key="1">
    <citation type="submission" date="2016-10" db="EMBL/GenBank/DDBJ databases">
        <title>The Draft Genome Sequence of Actinokineospora bangkokensis 44EHWT reveals the biosynthetic pathway of antifungal compounds Thailandins with unusual extender unit butylmalonyl-CoA.</title>
        <authorList>
            <person name="Greule A."/>
            <person name="Intra B."/>
            <person name="Flemming S."/>
            <person name="Rommel M.G."/>
            <person name="Panbangred W."/>
            <person name="Bechthold A."/>
        </authorList>
    </citation>
    <scope>NUCLEOTIDE SEQUENCE [LARGE SCALE GENOMIC DNA]</scope>
    <source>
        <strain evidence="1 2">44EHW</strain>
    </source>
</reference>
<organism evidence="1 2">
    <name type="scientific">Actinokineospora bangkokensis</name>
    <dbReference type="NCBI Taxonomy" id="1193682"/>
    <lineage>
        <taxon>Bacteria</taxon>
        <taxon>Bacillati</taxon>
        <taxon>Actinomycetota</taxon>
        <taxon>Actinomycetes</taxon>
        <taxon>Pseudonocardiales</taxon>
        <taxon>Pseudonocardiaceae</taxon>
        <taxon>Actinokineospora</taxon>
    </lineage>
</organism>
<evidence type="ECO:0000313" key="2">
    <source>
        <dbReference type="Proteomes" id="UP000186040"/>
    </source>
</evidence>
<protein>
    <submittedName>
        <fullName evidence="1">Uncharacterized protein</fullName>
    </submittedName>
</protein>